<accession>A0ABY7E8I8</accession>
<proteinExistence type="predicted"/>
<keyword evidence="2" id="KW-1185">Reference proteome</keyword>
<protein>
    <submittedName>
        <fullName evidence="1">Uncharacterized protein</fullName>
    </submittedName>
</protein>
<reference evidence="1" key="1">
    <citation type="submission" date="2022-11" db="EMBL/GenBank/DDBJ databases">
        <title>Centuries of genome instability and evolution in soft-shell clam transmissible cancer (bioRxiv).</title>
        <authorList>
            <person name="Hart S.F.M."/>
            <person name="Yonemitsu M.A."/>
            <person name="Giersch R.M."/>
            <person name="Beal B.F."/>
            <person name="Arriagada G."/>
            <person name="Davis B.W."/>
            <person name="Ostrander E.A."/>
            <person name="Goff S.P."/>
            <person name="Metzger M.J."/>
        </authorList>
    </citation>
    <scope>NUCLEOTIDE SEQUENCE</scope>
    <source>
        <strain evidence="1">MELC-2E11</strain>
        <tissue evidence="1">Siphon/mantle</tissue>
    </source>
</reference>
<evidence type="ECO:0000313" key="1">
    <source>
        <dbReference type="EMBL" id="WAR05078.1"/>
    </source>
</evidence>
<organism evidence="1 2">
    <name type="scientific">Mya arenaria</name>
    <name type="common">Soft-shell clam</name>
    <dbReference type="NCBI Taxonomy" id="6604"/>
    <lineage>
        <taxon>Eukaryota</taxon>
        <taxon>Metazoa</taxon>
        <taxon>Spiralia</taxon>
        <taxon>Lophotrochozoa</taxon>
        <taxon>Mollusca</taxon>
        <taxon>Bivalvia</taxon>
        <taxon>Autobranchia</taxon>
        <taxon>Heteroconchia</taxon>
        <taxon>Euheterodonta</taxon>
        <taxon>Imparidentia</taxon>
        <taxon>Neoheterodontei</taxon>
        <taxon>Myida</taxon>
        <taxon>Myoidea</taxon>
        <taxon>Myidae</taxon>
        <taxon>Mya</taxon>
    </lineage>
</organism>
<gene>
    <name evidence="1" type="ORF">MAR_020447</name>
</gene>
<dbReference type="Proteomes" id="UP001164746">
    <property type="component" value="Chromosome 5"/>
</dbReference>
<name>A0ABY7E8I8_MYAAR</name>
<dbReference type="EMBL" id="CP111016">
    <property type="protein sequence ID" value="WAR05078.1"/>
    <property type="molecule type" value="Genomic_DNA"/>
</dbReference>
<evidence type="ECO:0000313" key="2">
    <source>
        <dbReference type="Proteomes" id="UP001164746"/>
    </source>
</evidence>
<sequence>MQALNMERKFFLTKDVFPRYANTSKSAEQLDKKGTCLRSIYHSVPDPPLDFSAIGIAIKSCHLNSLSADELQYKKTFKKEGRSKTAQNGDQTTKEKRKGCINPQITITTYDDVQHGSIDPFKDITGDILIIVGDNLKEADKALRSIRRILDKTIITMSCSREQIAMTICTTLETFVLRKLKSRITALKVLYDQLKPVKLQIYQAQAKTREQINGENGVKVESIVRSKRPIDGVDTPSFTRSAHALYRRSGISQDESPFVKADVPVLSD</sequence>
<feature type="non-terminal residue" evidence="1">
    <location>
        <position position="1"/>
    </location>
</feature>